<feature type="compositionally biased region" description="Basic residues" evidence="1">
    <location>
        <begin position="114"/>
        <end position="129"/>
    </location>
</feature>
<dbReference type="InterPro" id="IPR007321">
    <property type="entry name" value="Transposase_28"/>
</dbReference>
<evidence type="ECO:0000313" key="3">
    <source>
        <dbReference type="EMBL" id="CAH9119786.1"/>
    </source>
</evidence>
<evidence type="ECO:0000256" key="1">
    <source>
        <dbReference type="SAM" id="MobiDB-lite"/>
    </source>
</evidence>
<feature type="domain" description="Transposase (putative) gypsy type" evidence="2">
    <location>
        <begin position="199"/>
        <end position="260"/>
    </location>
</feature>
<keyword evidence="4" id="KW-1185">Reference proteome</keyword>
<protein>
    <recommendedName>
        <fullName evidence="2">Transposase (putative) gypsy type domain-containing protein</fullName>
    </recommendedName>
</protein>
<gene>
    <name evidence="3" type="ORF">CEURO_LOCUS22498</name>
</gene>
<feature type="region of interest" description="Disordered" evidence="1">
    <location>
        <begin position="87"/>
        <end position="135"/>
    </location>
</feature>
<sequence>MSSQSDSQNISREPSVEDEVASDVESTSSAPSVADDEAVALELQKALAAEVEAEGFEQECEDEELAFAYQVAEDEAQKEAMTVTVVVPPPRNDCGEPSTSRPLDPTPLRMASGNKRKMKSKRAVPKKKGVAAGAGGPVEMPEGYTWLNTEALDIKSKADKADLYVTQLHVGPSAEVVEPGVDDLLSRPPKGCIAVHILSVSMGLRFPLHPFLREYLRFVGLIPCQLTPNSHSYIAGFLHLCRTRDVTPSLDLFFQSFNLCRGGHASAEGFANLQQVAKFKLFTEAPSSNKGWKDRWCYVRLAENPFPRELRDRFRRHEKVGSIALEKDGLKLAKIPEGKKKVVTIKECTFEDDLHALGFQRYRFIGETDEKYLVFAEAFGGAGGSLRGPLVSYLGILTLHPDSCLLYGSFELIFSFHCFAGM</sequence>
<evidence type="ECO:0000259" key="2">
    <source>
        <dbReference type="Pfam" id="PF04195"/>
    </source>
</evidence>
<feature type="compositionally biased region" description="Polar residues" evidence="1">
    <location>
        <begin position="1"/>
        <end position="12"/>
    </location>
</feature>
<reference evidence="3" key="1">
    <citation type="submission" date="2022-07" db="EMBL/GenBank/DDBJ databases">
        <authorList>
            <person name="Macas J."/>
            <person name="Novak P."/>
            <person name="Neumann P."/>
        </authorList>
    </citation>
    <scope>NUCLEOTIDE SEQUENCE</scope>
</reference>
<evidence type="ECO:0000313" key="4">
    <source>
        <dbReference type="Proteomes" id="UP001152484"/>
    </source>
</evidence>
<name>A0A9P1ENF5_CUSEU</name>
<dbReference type="OrthoDB" id="1752359at2759"/>
<dbReference type="PANTHER" id="PTHR33026:SF7">
    <property type="entry name" value="OS03G0100275 PROTEIN"/>
    <property type="match status" value="1"/>
</dbReference>
<feature type="region of interest" description="Disordered" evidence="1">
    <location>
        <begin position="1"/>
        <end position="36"/>
    </location>
</feature>
<dbReference type="EMBL" id="CAMAPE010000080">
    <property type="protein sequence ID" value="CAH9119786.1"/>
    <property type="molecule type" value="Genomic_DNA"/>
</dbReference>
<organism evidence="3 4">
    <name type="scientific">Cuscuta europaea</name>
    <name type="common">European dodder</name>
    <dbReference type="NCBI Taxonomy" id="41803"/>
    <lineage>
        <taxon>Eukaryota</taxon>
        <taxon>Viridiplantae</taxon>
        <taxon>Streptophyta</taxon>
        <taxon>Embryophyta</taxon>
        <taxon>Tracheophyta</taxon>
        <taxon>Spermatophyta</taxon>
        <taxon>Magnoliopsida</taxon>
        <taxon>eudicotyledons</taxon>
        <taxon>Gunneridae</taxon>
        <taxon>Pentapetalae</taxon>
        <taxon>asterids</taxon>
        <taxon>lamiids</taxon>
        <taxon>Solanales</taxon>
        <taxon>Convolvulaceae</taxon>
        <taxon>Cuscuteae</taxon>
        <taxon>Cuscuta</taxon>
        <taxon>Cuscuta subgen. Cuscuta</taxon>
    </lineage>
</organism>
<proteinExistence type="predicted"/>
<dbReference type="Pfam" id="PF04195">
    <property type="entry name" value="Transposase_28"/>
    <property type="match status" value="1"/>
</dbReference>
<dbReference type="AlphaFoldDB" id="A0A9P1ENF5"/>
<accession>A0A9P1ENF5</accession>
<dbReference type="PANTHER" id="PTHR33026">
    <property type="entry name" value="OS06G0360600 PROTEIN"/>
    <property type="match status" value="1"/>
</dbReference>
<comment type="caution">
    <text evidence="3">The sequence shown here is derived from an EMBL/GenBank/DDBJ whole genome shotgun (WGS) entry which is preliminary data.</text>
</comment>
<dbReference type="Proteomes" id="UP001152484">
    <property type="component" value="Unassembled WGS sequence"/>
</dbReference>